<sequence length="79" mass="8931">MCRADPMIITMRWGESGAIPLANATNPHECVNWDVYNNWAGERKVDVFQKGYLVHPKLGLSFPEGHGSKLGLTFEREDQ</sequence>
<dbReference type="EMBL" id="MU006780">
    <property type="protein sequence ID" value="KAF2643367.1"/>
    <property type="molecule type" value="Genomic_DNA"/>
</dbReference>
<name>A0A6A6S820_9PLEO</name>
<dbReference type="Proteomes" id="UP000799753">
    <property type="component" value="Unassembled WGS sequence"/>
</dbReference>
<gene>
    <name evidence="2" type="ORF">P280DRAFT_467411</name>
</gene>
<proteinExistence type="inferred from homology"/>
<comment type="similarity">
    <text evidence="1">Belongs to the ustYa family.</text>
</comment>
<reference evidence="2" key="1">
    <citation type="journal article" date="2020" name="Stud. Mycol.">
        <title>101 Dothideomycetes genomes: a test case for predicting lifestyles and emergence of pathogens.</title>
        <authorList>
            <person name="Haridas S."/>
            <person name="Albert R."/>
            <person name="Binder M."/>
            <person name="Bloem J."/>
            <person name="Labutti K."/>
            <person name="Salamov A."/>
            <person name="Andreopoulos B."/>
            <person name="Baker S."/>
            <person name="Barry K."/>
            <person name="Bills G."/>
            <person name="Bluhm B."/>
            <person name="Cannon C."/>
            <person name="Castanera R."/>
            <person name="Culley D."/>
            <person name="Daum C."/>
            <person name="Ezra D."/>
            <person name="Gonzalez J."/>
            <person name="Henrissat B."/>
            <person name="Kuo A."/>
            <person name="Liang C."/>
            <person name="Lipzen A."/>
            <person name="Lutzoni F."/>
            <person name="Magnuson J."/>
            <person name="Mondo S."/>
            <person name="Nolan M."/>
            <person name="Ohm R."/>
            <person name="Pangilinan J."/>
            <person name="Park H.-J."/>
            <person name="Ramirez L."/>
            <person name="Alfaro M."/>
            <person name="Sun H."/>
            <person name="Tritt A."/>
            <person name="Yoshinaga Y."/>
            <person name="Zwiers L.-H."/>
            <person name="Turgeon B."/>
            <person name="Goodwin S."/>
            <person name="Spatafora J."/>
            <person name="Crous P."/>
            <person name="Grigoriev I."/>
        </authorList>
    </citation>
    <scope>NUCLEOTIDE SEQUENCE</scope>
    <source>
        <strain evidence="2">CBS 473.64</strain>
    </source>
</reference>
<dbReference type="OrthoDB" id="3687641at2759"/>
<evidence type="ECO:0000313" key="2">
    <source>
        <dbReference type="EMBL" id="KAF2643367.1"/>
    </source>
</evidence>
<dbReference type="AlphaFoldDB" id="A0A6A6S820"/>
<organism evidence="2 3">
    <name type="scientific">Massarina eburnea CBS 473.64</name>
    <dbReference type="NCBI Taxonomy" id="1395130"/>
    <lineage>
        <taxon>Eukaryota</taxon>
        <taxon>Fungi</taxon>
        <taxon>Dikarya</taxon>
        <taxon>Ascomycota</taxon>
        <taxon>Pezizomycotina</taxon>
        <taxon>Dothideomycetes</taxon>
        <taxon>Pleosporomycetidae</taxon>
        <taxon>Pleosporales</taxon>
        <taxon>Massarineae</taxon>
        <taxon>Massarinaceae</taxon>
        <taxon>Massarina</taxon>
    </lineage>
</organism>
<dbReference type="Pfam" id="PF11807">
    <property type="entry name" value="UstYa"/>
    <property type="match status" value="1"/>
</dbReference>
<accession>A0A6A6S820</accession>
<evidence type="ECO:0000313" key="3">
    <source>
        <dbReference type="Proteomes" id="UP000799753"/>
    </source>
</evidence>
<protein>
    <submittedName>
        <fullName evidence="2">Uncharacterized protein</fullName>
    </submittedName>
</protein>
<evidence type="ECO:0000256" key="1">
    <source>
        <dbReference type="ARBA" id="ARBA00035112"/>
    </source>
</evidence>
<keyword evidence="3" id="KW-1185">Reference proteome</keyword>
<dbReference type="GO" id="GO:0043386">
    <property type="term" value="P:mycotoxin biosynthetic process"/>
    <property type="evidence" value="ECO:0007669"/>
    <property type="project" value="InterPro"/>
</dbReference>
<dbReference type="InterPro" id="IPR021765">
    <property type="entry name" value="UstYa-like"/>
</dbReference>